<evidence type="ECO:0000313" key="7">
    <source>
        <dbReference type="Proteomes" id="UP001218788"/>
    </source>
</evidence>
<keyword evidence="7" id="KW-1185">Reference proteome</keyword>
<dbReference type="SUPFAM" id="SSF50475">
    <property type="entry name" value="FMN-binding split barrel"/>
    <property type="match status" value="1"/>
</dbReference>
<comment type="cofactor">
    <cofactor evidence="1">
        <name>FMN</name>
        <dbReference type="ChEBI" id="CHEBI:58210"/>
    </cofactor>
</comment>
<evidence type="ECO:0000259" key="5">
    <source>
        <dbReference type="Pfam" id="PF01613"/>
    </source>
</evidence>
<dbReference type="Proteomes" id="UP001218788">
    <property type="component" value="Unassembled WGS sequence"/>
</dbReference>
<gene>
    <name evidence="6" type="ORF">OIK42_01385</name>
</gene>
<accession>A0ABT5L0R2</accession>
<evidence type="ECO:0000256" key="3">
    <source>
        <dbReference type="ARBA" id="ARBA00022643"/>
    </source>
</evidence>
<keyword evidence="3" id="KW-0288">FMN</keyword>
<protein>
    <submittedName>
        <fullName evidence="6">Flavin reductase</fullName>
    </submittedName>
</protein>
<evidence type="ECO:0000256" key="1">
    <source>
        <dbReference type="ARBA" id="ARBA00001917"/>
    </source>
</evidence>
<comment type="caution">
    <text evidence="6">The sequence shown here is derived from an EMBL/GenBank/DDBJ whole genome shotgun (WGS) entry which is preliminary data.</text>
</comment>
<evidence type="ECO:0000256" key="4">
    <source>
        <dbReference type="ARBA" id="ARBA00038054"/>
    </source>
</evidence>
<dbReference type="PANTHER" id="PTHR33798">
    <property type="entry name" value="FLAVOPROTEIN OXYGENASE"/>
    <property type="match status" value="1"/>
</dbReference>
<dbReference type="RefSeq" id="WP_273637767.1">
    <property type="nucleotide sequence ID" value="NZ_JAQQXP010000001.1"/>
</dbReference>
<evidence type="ECO:0000256" key="2">
    <source>
        <dbReference type="ARBA" id="ARBA00022630"/>
    </source>
</evidence>
<dbReference type="PANTHER" id="PTHR33798:SF5">
    <property type="entry name" value="FLAVIN REDUCTASE LIKE DOMAIN-CONTAINING PROTEIN"/>
    <property type="match status" value="1"/>
</dbReference>
<reference evidence="6 7" key="1">
    <citation type="submission" date="2022-10" db="EMBL/GenBank/DDBJ databases">
        <title>Alteromonas sp. chi3 Genome sequencing.</title>
        <authorList>
            <person name="Park S."/>
        </authorList>
    </citation>
    <scope>NUCLEOTIDE SEQUENCE [LARGE SCALE GENOMIC DNA]</scope>
    <source>
        <strain evidence="7">chi3</strain>
    </source>
</reference>
<evidence type="ECO:0000313" key="6">
    <source>
        <dbReference type="EMBL" id="MDC8829403.1"/>
    </source>
</evidence>
<dbReference type="EMBL" id="JAQQXP010000001">
    <property type="protein sequence ID" value="MDC8829403.1"/>
    <property type="molecule type" value="Genomic_DNA"/>
</dbReference>
<dbReference type="InterPro" id="IPR012349">
    <property type="entry name" value="Split_barrel_FMN-bd"/>
</dbReference>
<comment type="similarity">
    <text evidence="4">Belongs to the flavoredoxin family.</text>
</comment>
<dbReference type="InterPro" id="IPR002563">
    <property type="entry name" value="Flavin_Rdtase-like_dom"/>
</dbReference>
<name>A0ABT5L0R2_9ALTE</name>
<proteinExistence type="inferred from homology"/>
<keyword evidence="2" id="KW-0285">Flavoprotein</keyword>
<dbReference type="Pfam" id="PF01613">
    <property type="entry name" value="Flavin_Reduct"/>
    <property type="match status" value="1"/>
</dbReference>
<sequence length="213" mass="23017">MNTFDEHDIGSMAQRFRANFVNSLSGYKSANLIGTADAEGQTNLAIVSSVVHIGANPPLMGMIMRPHTVRRDTLGNIKTSGFYTINAVPAALYAQAHQTAARYDEGVSEFVQCGFKAQWRNGFAAPFVAQSPIQIGLKLVEIVNLTVNDTSLVVGQIQQVSVEETHIDDDGSVDIDALKLACISGLDTYHEANAIAKMAYAKPDEAPTVIKQY</sequence>
<feature type="domain" description="Flavin reductase like" evidence="5">
    <location>
        <begin position="27"/>
        <end position="165"/>
    </location>
</feature>
<dbReference type="Gene3D" id="2.30.110.10">
    <property type="entry name" value="Electron Transport, Fmn-binding Protein, Chain A"/>
    <property type="match status" value="1"/>
</dbReference>
<organism evidence="6 7">
    <name type="scientific">Alteromonas gilva</name>
    <dbReference type="NCBI Taxonomy" id="2987522"/>
    <lineage>
        <taxon>Bacteria</taxon>
        <taxon>Pseudomonadati</taxon>
        <taxon>Pseudomonadota</taxon>
        <taxon>Gammaproteobacteria</taxon>
        <taxon>Alteromonadales</taxon>
        <taxon>Alteromonadaceae</taxon>
        <taxon>Alteromonas/Salinimonas group</taxon>
        <taxon>Alteromonas</taxon>
    </lineage>
</organism>